<evidence type="ECO:0000313" key="2">
    <source>
        <dbReference type="EMBL" id="KJR88083.1"/>
    </source>
</evidence>
<dbReference type="GeneID" id="27670068"/>
<dbReference type="KEGG" id="ssck:SPSK_08150"/>
<reference evidence="2 3" key="2">
    <citation type="journal article" date="2015" name="Eukaryot. Cell">
        <title>Asexual propagation of a virulent clone complex in a human and feline outbreak of sporotrichosis.</title>
        <authorList>
            <person name="Teixeira Mde M."/>
            <person name="Rodrigues A.M."/>
            <person name="Tsui C.K."/>
            <person name="de Almeida L.G."/>
            <person name="Van Diepeningen A.D."/>
            <person name="van den Ende B.G."/>
            <person name="Fernandes G.F."/>
            <person name="Kano R."/>
            <person name="Hamelin R.C."/>
            <person name="Lopes-Bezerra L.M."/>
            <person name="Vasconcelos A.T."/>
            <person name="de Hoog S."/>
            <person name="de Camargo Z.P."/>
            <person name="Felipe M.S."/>
        </authorList>
    </citation>
    <scope>NUCLEOTIDE SEQUENCE [LARGE SCALE GENOMIC DNA]</scope>
    <source>
        <strain evidence="2 3">1099-18</strain>
    </source>
</reference>
<reference evidence="2 3" key="1">
    <citation type="journal article" date="2014" name="BMC Genomics">
        <title>Comparative genomics of the major fungal agents of human and animal Sporotrichosis: Sporothrix schenckii and Sporothrix brasiliensis.</title>
        <authorList>
            <person name="Teixeira M.M."/>
            <person name="de Almeida L.G."/>
            <person name="Kubitschek-Barreira P."/>
            <person name="Alves F.L."/>
            <person name="Kioshima E.S."/>
            <person name="Abadio A.K."/>
            <person name="Fernandes L."/>
            <person name="Derengowski L.S."/>
            <person name="Ferreira K.S."/>
            <person name="Souza R.C."/>
            <person name="Ruiz J.C."/>
            <person name="de Andrade N.C."/>
            <person name="Paes H.C."/>
            <person name="Nicola A.M."/>
            <person name="Albuquerque P."/>
            <person name="Gerber A.L."/>
            <person name="Martins V.P."/>
            <person name="Peconick L.D."/>
            <person name="Neto A.V."/>
            <person name="Chaucanez C.B."/>
            <person name="Silva P.A."/>
            <person name="Cunha O.L."/>
            <person name="de Oliveira F.F."/>
            <person name="dos Santos T.C."/>
            <person name="Barros A.L."/>
            <person name="Soares M.A."/>
            <person name="de Oliveira L.M."/>
            <person name="Marini M.M."/>
            <person name="Villalobos-Duno H."/>
            <person name="Cunha M.M."/>
            <person name="de Hoog S."/>
            <person name="da Silveira J.F."/>
            <person name="Henrissat B."/>
            <person name="Nino-Vega G.A."/>
            <person name="Cisalpino P.S."/>
            <person name="Mora-Montes H.M."/>
            <person name="Almeida S.R."/>
            <person name="Stajich J.E."/>
            <person name="Lopes-Bezerra L.M."/>
            <person name="Vasconcelos A.T."/>
            <person name="Felipe M.S."/>
        </authorList>
    </citation>
    <scope>NUCLEOTIDE SEQUENCE [LARGE SCALE GENOMIC DNA]</scope>
    <source>
        <strain evidence="2 3">1099-18</strain>
    </source>
</reference>
<comment type="caution">
    <text evidence="2">The sequence shown here is derived from an EMBL/GenBank/DDBJ whole genome shotgun (WGS) entry which is preliminary data.</text>
</comment>
<dbReference type="EMBL" id="AXCR01000004">
    <property type="protein sequence ID" value="KJR88083.1"/>
    <property type="molecule type" value="Genomic_DNA"/>
</dbReference>
<protein>
    <submittedName>
        <fullName evidence="2">Uncharacterized protein</fullName>
    </submittedName>
</protein>
<sequence>MSRTGDVPVPDAKVTTYERDDNETQERGERERESGYVSSRTTVDKVTRAVTARCNGFPTHENLALITVSERTWGMLRQAANNGFQFKTRHLTLAAQLPSRQLQIVSPFPQK</sequence>
<feature type="region of interest" description="Disordered" evidence="1">
    <location>
        <begin position="1"/>
        <end position="41"/>
    </location>
</feature>
<dbReference type="VEuPathDB" id="FungiDB:SPSK_08150"/>
<evidence type="ECO:0000313" key="3">
    <source>
        <dbReference type="Proteomes" id="UP000033710"/>
    </source>
</evidence>
<dbReference type="Proteomes" id="UP000033710">
    <property type="component" value="Unassembled WGS sequence"/>
</dbReference>
<feature type="compositionally biased region" description="Basic and acidic residues" evidence="1">
    <location>
        <begin position="16"/>
        <end position="34"/>
    </location>
</feature>
<organism evidence="2 3">
    <name type="scientific">Sporothrix schenckii 1099-18</name>
    <dbReference type="NCBI Taxonomy" id="1397361"/>
    <lineage>
        <taxon>Eukaryota</taxon>
        <taxon>Fungi</taxon>
        <taxon>Dikarya</taxon>
        <taxon>Ascomycota</taxon>
        <taxon>Pezizomycotina</taxon>
        <taxon>Sordariomycetes</taxon>
        <taxon>Sordariomycetidae</taxon>
        <taxon>Ophiostomatales</taxon>
        <taxon>Ophiostomataceae</taxon>
        <taxon>Sporothrix</taxon>
    </lineage>
</organism>
<gene>
    <name evidence="2" type="ORF">SPSK_08150</name>
</gene>
<name>A0A0F2MEH3_SPOSC</name>
<proteinExistence type="predicted"/>
<dbReference type="AlphaFoldDB" id="A0A0F2MEH3"/>
<accession>A0A0F2MEH3</accession>
<dbReference type="RefSeq" id="XP_016590759.1">
    <property type="nucleotide sequence ID" value="XM_016734791.1"/>
</dbReference>
<evidence type="ECO:0000256" key="1">
    <source>
        <dbReference type="SAM" id="MobiDB-lite"/>
    </source>
</evidence>